<dbReference type="AlphaFoldDB" id="A0A382WBG5"/>
<name>A0A382WBG5_9ZZZZ</name>
<dbReference type="EMBL" id="UINC01158535">
    <property type="protein sequence ID" value="SVD56132.1"/>
    <property type="molecule type" value="Genomic_DNA"/>
</dbReference>
<protein>
    <recommendedName>
        <fullName evidence="2">Secretion system C-terminal sorting domain-containing protein</fullName>
    </recommendedName>
</protein>
<evidence type="ECO:0008006" key="2">
    <source>
        <dbReference type="Google" id="ProtNLM"/>
    </source>
</evidence>
<feature type="non-terminal residue" evidence="1">
    <location>
        <position position="1"/>
    </location>
</feature>
<feature type="non-terminal residue" evidence="1">
    <location>
        <position position="278"/>
    </location>
</feature>
<evidence type="ECO:0000313" key="1">
    <source>
        <dbReference type="EMBL" id="SVD56132.1"/>
    </source>
</evidence>
<accession>A0A382WBG5</accession>
<proteinExistence type="predicted"/>
<organism evidence="1">
    <name type="scientific">marine metagenome</name>
    <dbReference type="NCBI Taxonomy" id="408172"/>
    <lineage>
        <taxon>unclassified sequences</taxon>
        <taxon>metagenomes</taxon>
        <taxon>ecological metagenomes</taxon>
    </lineage>
</organism>
<sequence>GDGYWLFFDVEGSTDVSGNPVDQVTISLSEGWNLMGSLSSAFESSSIDDPEEIIISGSIYGFEGAYQPTSTLQPGKGYWINASADGQVTLNSGSTARIKPFVDRTADANVIRFNGVPLYFGITMPENELQSYEIPPKPPTGAFDVRFADNMKVADNSGTIEIMNNTDKLTISCTININAGEHMKWVLTSDEGKEYELNGSEEIVVNGDVTGFTLNKVQGVPLTYSVSQNYPNPFNPITSISYEIPKESFVTISVYNLMGQKVADLVSNLHQAGYHNVI</sequence>
<gene>
    <name evidence="1" type="ORF">METZ01_LOCUS408986</name>
</gene>
<reference evidence="1" key="1">
    <citation type="submission" date="2018-05" db="EMBL/GenBank/DDBJ databases">
        <authorList>
            <person name="Lanie J.A."/>
            <person name="Ng W.-L."/>
            <person name="Kazmierczak K.M."/>
            <person name="Andrzejewski T.M."/>
            <person name="Davidsen T.M."/>
            <person name="Wayne K.J."/>
            <person name="Tettelin H."/>
            <person name="Glass J.I."/>
            <person name="Rusch D."/>
            <person name="Podicherti R."/>
            <person name="Tsui H.-C.T."/>
            <person name="Winkler M.E."/>
        </authorList>
    </citation>
    <scope>NUCLEOTIDE SEQUENCE</scope>
</reference>